<protein>
    <recommendedName>
        <fullName evidence="1">site-specific DNA-methyltransferase (adenine-specific)</fullName>
        <ecNumber evidence="1">2.1.1.72</ecNumber>
    </recommendedName>
</protein>
<keyword evidence="9" id="KW-1185">Reference proteome</keyword>
<dbReference type="Pfam" id="PF07669">
    <property type="entry name" value="Eco57I"/>
    <property type="match status" value="1"/>
</dbReference>
<evidence type="ECO:0000256" key="5">
    <source>
        <dbReference type="ARBA" id="ARBA00047942"/>
    </source>
</evidence>
<dbReference type="EC" id="2.1.1.72" evidence="1"/>
<keyword evidence="4" id="KW-0949">S-adenosyl-L-methionine</keyword>
<proteinExistence type="predicted"/>
<evidence type="ECO:0000256" key="6">
    <source>
        <dbReference type="SAM" id="MobiDB-lite"/>
    </source>
</evidence>
<evidence type="ECO:0000256" key="2">
    <source>
        <dbReference type="ARBA" id="ARBA00022603"/>
    </source>
</evidence>
<keyword evidence="2 8" id="KW-0489">Methyltransferase</keyword>
<dbReference type="InterPro" id="IPR050953">
    <property type="entry name" value="N4_N6_ade-DNA_methylase"/>
</dbReference>
<evidence type="ECO:0000313" key="8">
    <source>
        <dbReference type="EMBL" id="MFC0864267.1"/>
    </source>
</evidence>
<dbReference type="PANTHER" id="PTHR33841:SF1">
    <property type="entry name" value="DNA METHYLTRANSFERASE A"/>
    <property type="match status" value="1"/>
</dbReference>
<evidence type="ECO:0000313" key="9">
    <source>
        <dbReference type="Proteomes" id="UP001589870"/>
    </source>
</evidence>
<dbReference type="GO" id="GO:0008168">
    <property type="term" value="F:methyltransferase activity"/>
    <property type="evidence" value="ECO:0007669"/>
    <property type="project" value="UniProtKB-KW"/>
</dbReference>
<dbReference type="Gene3D" id="3.40.50.150">
    <property type="entry name" value="Vaccinia Virus protein VP39"/>
    <property type="match status" value="2"/>
</dbReference>
<feature type="domain" description="Type II methyltransferase M.TaqI-like" evidence="7">
    <location>
        <begin position="556"/>
        <end position="814"/>
    </location>
</feature>
<dbReference type="InterPro" id="IPR029063">
    <property type="entry name" value="SAM-dependent_MTases_sf"/>
</dbReference>
<reference evidence="8 9" key="1">
    <citation type="submission" date="2024-09" db="EMBL/GenBank/DDBJ databases">
        <authorList>
            <person name="Sun Q."/>
            <person name="Mori K."/>
        </authorList>
    </citation>
    <scope>NUCLEOTIDE SEQUENCE [LARGE SCALE GENOMIC DNA]</scope>
    <source>
        <strain evidence="8 9">TBRC 1851</strain>
    </source>
</reference>
<organism evidence="8 9">
    <name type="scientific">Sphaerimonospora cavernae</name>
    <dbReference type="NCBI Taxonomy" id="1740611"/>
    <lineage>
        <taxon>Bacteria</taxon>
        <taxon>Bacillati</taxon>
        <taxon>Actinomycetota</taxon>
        <taxon>Actinomycetes</taxon>
        <taxon>Streptosporangiales</taxon>
        <taxon>Streptosporangiaceae</taxon>
        <taxon>Sphaerimonospora</taxon>
    </lineage>
</organism>
<sequence>MRNVGNAYLAVDVQGSLLPQDVLSRIAAADRELPGMRPEDYHLAAAERLGDAASRRWDYLLGAYRAFRDRLAKLPEGDAATTLTRDRWLLVLLNEFGFGRVPYQRGGLQLAGKDFPVSHLWHSVPMHLLGWHSDLDRSVPGVTKRAPQSMLQEFLNLSDDHLWGVLSNGRRLRILRDSTALVGSAYVEFDLEAIFDGELYSEFVLLYTLLHASRFELIAPDDGTATCADCWLEKWRAFAAETGLRARDQLRDGVKEALEALGTGFLLANPKLREQLAAGRLGRDDFHHELLRLVYQLIFIFVAEDRGALLDPAAPQDVRDRYATWFSSRRLRRLAVRRSGDRHGDLWKTIVMVIKALGADDGLPELGLPGLGGLFYRTAGSPQGLTDEPRPDQLLWCDLPNEALLTAIRKMSTVRAKDGRPRDVDFQHLGAEELGSIYESLLELVPYAETNGVGPKFELKEKVSGNDRKLTGSYYTPSSLIESLLDTALDPVIEAHAKSPEELLTITVCDPACGSGHFLVAAARRIAKRHAAMLTGEDEPVPSAVREAMRKVVARCIYGVDINPLAAELAKVSLWIESLEPGKPLAFLDAHIKVGNALLGTTPRLIAAGIPDGAFKPIEGDDRSYASALKKQNTREVQRVSRETGQTRRGEQETLFDDAELPGNQKLAEQARTLAAIPVSGVADVREQERRFHELETSDELKQKRLVADAWCAAFVWRKHAEAPEAITTATIRGLETGVTLASERAEELRRLIEQYRFFHWHLEFPEVFPAGDPGPDLNPAAGWSGGFTCVLGNPPWERVKIQEKEFFAGRNEAVANAKNAAARKKAIAALATSRDEVDRLLFAEFTNELRQADGWALLLRDSGRYPLTGRGDINTYAVFAETGRTITAGQGRVGMVLPTGIATDATTQFFFKDMVTTKTLASLYDFENEDKVFASVHNQFRFCLWTGTGRRSPQERRCRPTRRPPTGLRRSCRSCGSCRPARRWTPSGRPWKRTTPTGRSTRS</sequence>
<feature type="compositionally biased region" description="Polar residues" evidence="6">
    <location>
        <begin position="995"/>
        <end position="1004"/>
    </location>
</feature>
<dbReference type="InterPro" id="IPR011639">
    <property type="entry name" value="MethylTrfase_TaqI-like_dom"/>
</dbReference>
<evidence type="ECO:0000256" key="3">
    <source>
        <dbReference type="ARBA" id="ARBA00022679"/>
    </source>
</evidence>
<evidence type="ECO:0000256" key="1">
    <source>
        <dbReference type="ARBA" id="ARBA00011900"/>
    </source>
</evidence>
<dbReference type="SUPFAM" id="SSF53335">
    <property type="entry name" value="S-adenosyl-L-methionine-dependent methyltransferases"/>
    <property type="match status" value="1"/>
</dbReference>
<evidence type="ECO:0000256" key="4">
    <source>
        <dbReference type="ARBA" id="ARBA00022691"/>
    </source>
</evidence>
<feature type="compositionally biased region" description="Low complexity" evidence="6">
    <location>
        <begin position="965"/>
        <end position="980"/>
    </location>
</feature>
<accession>A0ABV6U753</accession>
<dbReference type="PRINTS" id="PR00507">
    <property type="entry name" value="N12N6MTFRASE"/>
</dbReference>
<dbReference type="EMBL" id="JBHMQT010000038">
    <property type="protein sequence ID" value="MFC0864267.1"/>
    <property type="molecule type" value="Genomic_DNA"/>
</dbReference>
<dbReference type="GO" id="GO:0032259">
    <property type="term" value="P:methylation"/>
    <property type="evidence" value="ECO:0007669"/>
    <property type="project" value="UniProtKB-KW"/>
</dbReference>
<dbReference type="PANTHER" id="PTHR33841">
    <property type="entry name" value="DNA METHYLTRANSFERASE YEEA-RELATED"/>
    <property type="match status" value="1"/>
</dbReference>
<comment type="catalytic activity">
    <reaction evidence="5">
        <text>a 2'-deoxyadenosine in DNA + S-adenosyl-L-methionine = an N(6)-methyl-2'-deoxyadenosine in DNA + S-adenosyl-L-homocysteine + H(+)</text>
        <dbReference type="Rhea" id="RHEA:15197"/>
        <dbReference type="Rhea" id="RHEA-COMP:12418"/>
        <dbReference type="Rhea" id="RHEA-COMP:12419"/>
        <dbReference type="ChEBI" id="CHEBI:15378"/>
        <dbReference type="ChEBI" id="CHEBI:57856"/>
        <dbReference type="ChEBI" id="CHEBI:59789"/>
        <dbReference type="ChEBI" id="CHEBI:90615"/>
        <dbReference type="ChEBI" id="CHEBI:90616"/>
        <dbReference type="EC" id="2.1.1.72"/>
    </reaction>
</comment>
<evidence type="ECO:0000259" key="7">
    <source>
        <dbReference type="Pfam" id="PF07669"/>
    </source>
</evidence>
<keyword evidence="3" id="KW-0808">Transferase</keyword>
<gene>
    <name evidence="8" type="ORF">ACFHYQ_18400</name>
</gene>
<dbReference type="Proteomes" id="UP001589870">
    <property type="component" value="Unassembled WGS sequence"/>
</dbReference>
<comment type="caution">
    <text evidence="8">The sequence shown here is derived from an EMBL/GenBank/DDBJ whole genome shotgun (WGS) entry which is preliminary data.</text>
</comment>
<name>A0ABV6U753_9ACTN</name>
<feature type="region of interest" description="Disordered" evidence="6">
    <location>
        <begin position="951"/>
        <end position="1004"/>
    </location>
</feature>